<dbReference type="EMBL" id="FOOT01000005">
    <property type="protein sequence ID" value="SFH05730.1"/>
    <property type="molecule type" value="Genomic_DNA"/>
</dbReference>
<dbReference type="Proteomes" id="UP000198724">
    <property type="component" value="Unassembled WGS sequence"/>
</dbReference>
<dbReference type="Pfam" id="PF26622">
    <property type="entry name" value="DUF8199"/>
    <property type="match status" value="1"/>
</dbReference>
<sequence length="143" mass="15745">MKLYRQVILLTLTLLVLVSSTGLAVGLHICGGELRDITFFGAKADCPMEEEKDDAPACHAPQPGADDETCCNDHQVVVERFDATSKHEVLSLTKLQDIQLLAFVKAVVLQFYTSQTDLKPTYALYSPPPLARDIPVLVQSFLL</sequence>
<dbReference type="InterPro" id="IPR058060">
    <property type="entry name" value="HYC_CC_PP"/>
</dbReference>
<organism evidence="1 2">
    <name type="scientific">Pontibacter chinhatensis</name>
    <dbReference type="NCBI Taxonomy" id="1436961"/>
    <lineage>
        <taxon>Bacteria</taxon>
        <taxon>Pseudomonadati</taxon>
        <taxon>Bacteroidota</taxon>
        <taxon>Cytophagia</taxon>
        <taxon>Cytophagales</taxon>
        <taxon>Hymenobacteraceae</taxon>
        <taxon>Pontibacter</taxon>
    </lineage>
</organism>
<protein>
    <recommendedName>
        <fullName evidence="3">Secreted protein</fullName>
    </recommendedName>
</protein>
<proteinExistence type="predicted"/>
<gene>
    <name evidence="1" type="ORF">SAMN05421739_105242</name>
</gene>
<evidence type="ECO:0000313" key="1">
    <source>
        <dbReference type="EMBL" id="SFH05730.1"/>
    </source>
</evidence>
<dbReference type="RefSeq" id="WP_092103475.1">
    <property type="nucleotide sequence ID" value="NZ_FOOT01000005.1"/>
</dbReference>
<name>A0A1I2WWM8_9BACT</name>
<reference evidence="2" key="1">
    <citation type="submission" date="2016-10" db="EMBL/GenBank/DDBJ databases">
        <authorList>
            <person name="Varghese N."/>
            <person name="Submissions S."/>
        </authorList>
    </citation>
    <scope>NUCLEOTIDE SEQUENCE [LARGE SCALE GENOMIC DNA]</scope>
    <source>
        <strain evidence="2">LP51</strain>
    </source>
</reference>
<dbReference type="InterPro" id="IPR058512">
    <property type="entry name" value="DUF8199"/>
</dbReference>
<accession>A0A1I2WWM8</accession>
<evidence type="ECO:0000313" key="2">
    <source>
        <dbReference type="Proteomes" id="UP000198724"/>
    </source>
</evidence>
<dbReference type="NCBIfam" id="NF047658">
    <property type="entry name" value="HYC_CC_PP"/>
    <property type="match status" value="1"/>
</dbReference>
<dbReference type="AlphaFoldDB" id="A0A1I2WWM8"/>
<dbReference type="OrthoDB" id="1493875at2"/>
<dbReference type="STRING" id="1436961.SAMN05421739_105242"/>
<evidence type="ECO:0008006" key="3">
    <source>
        <dbReference type="Google" id="ProtNLM"/>
    </source>
</evidence>
<keyword evidence="2" id="KW-1185">Reference proteome</keyword>